<dbReference type="RefSeq" id="WP_345630241.1">
    <property type="nucleotide sequence ID" value="NZ_BAABJQ010000008.1"/>
</dbReference>
<evidence type="ECO:0000259" key="1">
    <source>
        <dbReference type="Pfam" id="PF07848"/>
    </source>
</evidence>
<dbReference type="Gene3D" id="1.10.10.10">
    <property type="entry name" value="Winged helix-like DNA-binding domain superfamily/Winged helix DNA-binding domain"/>
    <property type="match status" value="1"/>
</dbReference>
<gene>
    <name evidence="4" type="ORF">GCM10023322_31300</name>
</gene>
<feature type="domain" description="Transcriptional repressor PaaX-like central Cas2-like" evidence="3">
    <location>
        <begin position="116"/>
        <end position="192"/>
    </location>
</feature>
<evidence type="ECO:0000313" key="5">
    <source>
        <dbReference type="Proteomes" id="UP001501570"/>
    </source>
</evidence>
<dbReference type="InterPro" id="IPR011965">
    <property type="entry name" value="PaaX_trns_reg"/>
</dbReference>
<feature type="domain" description="Transcriptional repressor PaaX-like C-terminal" evidence="2">
    <location>
        <begin position="201"/>
        <end position="289"/>
    </location>
</feature>
<evidence type="ECO:0000259" key="2">
    <source>
        <dbReference type="Pfam" id="PF08223"/>
    </source>
</evidence>
<organism evidence="4 5">
    <name type="scientific">Rugosimonospora acidiphila</name>
    <dbReference type="NCBI Taxonomy" id="556531"/>
    <lineage>
        <taxon>Bacteria</taxon>
        <taxon>Bacillati</taxon>
        <taxon>Actinomycetota</taxon>
        <taxon>Actinomycetes</taxon>
        <taxon>Micromonosporales</taxon>
        <taxon>Micromonosporaceae</taxon>
        <taxon>Rugosimonospora</taxon>
    </lineage>
</organism>
<feature type="domain" description="Transcriptional repressor PaaX-like N-terminal" evidence="1">
    <location>
        <begin position="29"/>
        <end position="94"/>
    </location>
</feature>
<reference evidence="5" key="1">
    <citation type="journal article" date="2019" name="Int. J. Syst. Evol. Microbiol.">
        <title>The Global Catalogue of Microorganisms (GCM) 10K type strain sequencing project: providing services to taxonomists for standard genome sequencing and annotation.</title>
        <authorList>
            <consortium name="The Broad Institute Genomics Platform"/>
            <consortium name="The Broad Institute Genome Sequencing Center for Infectious Disease"/>
            <person name="Wu L."/>
            <person name="Ma J."/>
        </authorList>
    </citation>
    <scope>NUCLEOTIDE SEQUENCE [LARGE SCALE GENOMIC DNA]</scope>
    <source>
        <strain evidence="5">JCM 18304</strain>
    </source>
</reference>
<dbReference type="EMBL" id="BAABJQ010000008">
    <property type="protein sequence ID" value="GAA5186011.1"/>
    <property type="molecule type" value="Genomic_DNA"/>
</dbReference>
<dbReference type="InterPro" id="IPR013225">
    <property type="entry name" value="PaaX_C"/>
</dbReference>
<dbReference type="Gene3D" id="1.20.58.1460">
    <property type="match status" value="1"/>
</dbReference>
<dbReference type="Pfam" id="PF08223">
    <property type="entry name" value="PaaX_C"/>
    <property type="match status" value="1"/>
</dbReference>
<dbReference type="Gene3D" id="3.30.70.2650">
    <property type="match status" value="1"/>
</dbReference>
<keyword evidence="5" id="KW-1185">Reference proteome</keyword>
<evidence type="ECO:0000259" key="3">
    <source>
        <dbReference type="Pfam" id="PF20803"/>
    </source>
</evidence>
<dbReference type="InterPro" id="IPR036388">
    <property type="entry name" value="WH-like_DNA-bd_sf"/>
</dbReference>
<dbReference type="InterPro" id="IPR048846">
    <property type="entry name" value="PaaX-like_central"/>
</dbReference>
<dbReference type="InterPro" id="IPR012906">
    <property type="entry name" value="PaaX-like_N"/>
</dbReference>
<dbReference type="PANTHER" id="PTHR30319">
    <property type="entry name" value="PHENYLACETIC ACID REGULATOR-RELATED TRANSCRIPTIONAL REPRESSOR"/>
    <property type="match status" value="1"/>
</dbReference>
<evidence type="ECO:0000313" key="4">
    <source>
        <dbReference type="EMBL" id="GAA5186011.1"/>
    </source>
</evidence>
<name>A0ABP9RT29_9ACTN</name>
<comment type="caution">
    <text evidence="4">The sequence shown here is derived from an EMBL/GenBank/DDBJ whole genome shotgun (WGS) entry which is preliminary data.</text>
</comment>
<protein>
    <submittedName>
        <fullName evidence="4">PaaX family transcriptional regulator C-terminal domain-containing protein</fullName>
    </submittedName>
</protein>
<dbReference type="PANTHER" id="PTHR30319:SF1">
    <property type="entry name" value="TRANSCRIPTIONAL REPRESSOR PAAX"/>
    <property type="match status" value="1"/>
</dbReference>
<proteinExistence type="predicted"/>
<dbReference type="Proteomes" id="UP001501570">
    <property type="component" value="Unassembled WGS sequence"/>
</dbReference>
<sequence>MVSPYDIEDVFPDEAETVRLPRHQTGSTAQSLAVTLVADYTMRTQAWLPSASIVALLGEAGIGSGAARTAISRLSRRGILESSRDGRYSSYRLTPAAVGNLAAGGAWIARFATRADPWDGFWTLVSFSFPQEERSQRRALRGQLRWLGYAPLYDALWVSPDAPNPTVKDQLTATTSGTMTMFRARHVELATQTNRNPIDAWDIAAIARRYSSFIRRWKSVLPRIRSGRISGAAAVHARTGIMDAYRHFPIIDPQLPIELMPAHWPRADAREVFVSVYDGLAEQAQEHVRAVVTQFSDSPYPEIRAHTTAEMASDGRTVKRS</sequence>
<dbReference type="Pfam" id="PF20803">
    <property type="entry name" value="PaaX_M"/>
    <property type="match status" value="1"/>
</dbReference>
<accession>A0ABP9RT29</accession>
<dbReference type="PIRSF" id="PIRSF020623">
    <property type="entry name" value="PaaX"/>
    <property type="match status" value="1"/>
</dbReference>
<dbReference type="Pfam" id="PF07848">
    <property type="entry name" value="PaaX"/>
    <property type="match status" value="1"/>
</dbReference>